<sequence length="112" mass="12704">MDPSAKRPESDEMIQVNLNIISKQAKVWNSDHKDKHDLILLLIGLLKDAISSYSGDVNDFREVIGRLKGLLESVQTMVDTFLTYCSKAELKRYKRDDDDEDQSGPSTSKKIC</sequence>
<accession>A0A1I8B359</accession>
<dbReference type="AlphaFoldDB" id="A0A1I8B359"/>
<dbReference type="Proteomes" id="UP000095281">
    <property type="component" value="Unplaced"/>
</dbReference>
<proteinExistence type="predicted"/>
<protein>
    <submittedName>
        <fullName evidence="2">Uncharacterized protein</fullName>
    </submittedName>
</protein>
<dbReference type="WBParaSite" id="MhA1_Contig1266.frz3.gene11">
    <property type="protein sequence ID" value="MhA1_Contig1266.frz3.gene11"/>
    <property type="gene ID" value="MhA1_Contig1266.frz3.gene11"/>
</dbReference>
<keyword evidence="1" id="KW-1185">Reference proteome</keyword>
<organism evidence="1 2">
    <name type="scientific">Meloidogyne hapla</name>
    <name type="common">Root-knot nematode worm</name>
    <dbReference type="NCBI Taxonomy" id="6305"/>
    <lineage>
        <taxon>Eukaryota</taxon>
        <taxon>Metazoa</taxon>
        <taxon>Ecdysozoa</taxon>
        <taxon>Nematoda</taxon>
        <taxon>Chromadorea</taxon>
        <taxon>Rhabditida</taxon>
        <taxon>Tylenchina</taxon>
        <taxon>Tylenchomorpha</taxon>
        <taxon>Tylenchoidea</taxon>
        <taxon>Meloidogynidae</taxon>
        <taxon>Meloidogyninae</taxon>
        <taxon>Meloidogyne</taxon>
    </lineage>
</organism>
<name>A0A1I8B359_MELHA</name>
<evidence type="ECO:0000313" key="1">
    <source>
        <dbReference type="Proteomes" id="UP000095281"/>
    </source>
</evidence>
<reference evidence="2" key="1">
    <citation type="submission" date="2016-11" db="UniProtKB">
        <authorList>
            <consortium name="WormBaseParasite"/>
        </authorList>
    </citation>
    <scope>IDENTIFICATION</scope>
</reference>
<evidence type="ECO:0000313" key="2">
    <source>
        <dbReference type="WBParaSite" id="MhA1_Contig1266.frz3.gene11"/>
    </source>
</evidence>